<comment type="cofactor">
    <cofactor evidence="7">
        <name>Mg(2+)</name>
        <dbReference type="ChEBI" id="CHEBI:18420"/>
    </cofactor>
</comment>
<feature type="binding site" evidence="7">
    <location>
        <position position="229"/>
    </location>
    <ligand>
        <name>Mg(2+)</name>
        <dbReference type="ChEBI" id="CHEBI:18420"/>
    </ligand>
</feature>
<keyword evidence="5" id="KW-0963">Cytoplasm</keyword>
<protein>
    <recommendedName>
        <fullName evidence="5">GTPase HflX</fullName>
    </recommendedName>
    <alternativeName>
        <fullName evidence="5">GTP-binding protein HflX</fullName>
    </alternativeName>
</protein>
<dbReference type="Gene3D" id="3.40.50.11060">
    <property type="entry name" value="GTPase HflX, N-terminal domain"/>
    <property type="match status" value="1"/>
</dbReference>
<dbReference type="GO" id="GO:0043022">
    <property type="term" value="F:ribosome binding"/>
    <property type="evidence" value="ECO:0007669"/>
    <property type="project" value="TreeGrafter"/>
</dbReference>
<feature type="binding site" evidence="7">
    <location>
        <position position="209"/>
    </location>
    <ligand>
        <name>Mg(2+)</name>
        <dbReference type="ChEBI" id="CHEBI:18420"/>
    </ligand>
</feature>
<evidence type="ECO:0000256" key="3">
    <source>
        <dbReference type="ARBA" id="ARBA00022842"/>
    </source>
</evidence>
<dbReference type="GO" id="GO:0005737">
    <property type="term" value="C:cytoplasm"/>
    <property type="evidence" value="ECO:0007669"/>
    <property type="project" value="UniProtKB-SubCell"/>
</dbReference>
<dbReference type="InterPro" id="IPR006073">
    <property type="entry name" value="GTP-bd"/>
</dbReference>
<keyword evidence="8" id="KW-0175">Coiled coil</keyword>
<dbReference type="GO" id="GO:0003924">
    <property type="term" value="F:GTPase activity"/>
    <property type="evidence" value="ECO:0007669"/>
    <property type="project" value="UniProtKB-UniRule"/>
</dbReference>
<dbReference type="PIRSF" id="PIRSF006809">
    <property type="entry name" value="GTP-binding_hflX_prd"/>
    <property type="match status" value="1"/>
</dbReference>
<dbReference type="Pfam" id="PF16360">
    <property type="entry name" value="GTP-bdg_M"/>
    <property type="match status" value="1"/>
</dbReference>
<accession>A0A2R4W0E6</accession>
<dbReference type="Pfam" id="PF01926">
    <property type="entry name" value="MMR_HSR1"/>
    <property type="match status" value="1"/>
</dbReference>
<gene>
    <name evidence="5" type="primary">hflX</name>
    <name evidence="10" type="ORF">TDSAC_0916</name>
</gene>
<feature type="binding site" evidence="6">
    <location>
        <begin position="249"/>
        <end position="252"/>
    </location>
    <ligand>
        <name>GTP</name>
        <dbReference type="ChEBI" id="CHEBI:37565"/>
    </ligand>
</feature>
<evidence type="ECO:0000313" key="10">
    <source>
        <dbReference type="EMBL" id="AWB10273.1"/>
    </source>
</evidence>
<feature type="binding site" evidence="6">
    <location>
        <begin position="317"/>
        <end position="320"/>
    </location>
    <ligand>
        <name>GTP</name>
        <dbReference type="ChEBI" id="CHEBI:37565"/>
    </ligand>
</feature>
<dbReference type="HAMAP" id="MF_00900">
    <property type="entry name" value="GTPase_HflX"/>
    <property type="match status" value="1"/>
</dbReference>
<dbReference type="RefSeq" id="WP_199919932.1">
    <property type="nucleotide sequence ID" value="NZ_CP020921.1"/>
</dbReference>
<evidence type="ECO:0000256" key="5">
    <source>
        <dbReference type="HAMAP-Rule" id="MF_00900"/>
    </source>
</evidence>
<dbReference type="EMBL" id="CP020921">
    <property type="protein sequence ID" value="AWB10273.1"/>
    <property type="molecule type" value="Genomic_DNA"/>
</dbReference>
<dbReference type="InterPro" id="IPR042108">
    <property type="entry name" value="GTPase_HflX_N_sf"/>
</dbReference>
<comment type="function">
    <text evidence="5">GTPase that associates with the 50S ribosomal subunit and may have a role during protein synthesis or ribosome biogenesis.</text>
</comment>
<dbReference type="InterPro" id="IPR027417">
    <property type="entry name" value="P-loop_NTPase"/>
</dbReference>
<dbReference type="SUPFAM" id="SSF52540">
    <property type="entry name" value="P-loop containing nucleoside triphosphate hydrolases"/>
    <property type="match status" value="1"/>
</dbReference>
<evidence type="ECO:0000259" key="9">
    <source>
        <dbReference type="PROSITE" id="PS51705"/>
    </source>
</evidence>
<dbReference type="PROSITE" id="PS51705">
    <property type="entry name" value="G_HFLX"/>
    <property type="match status" value="1"/>
</dbReference>
<dbReference type="InterPro" id="IPR005225">
    <property type="entry name" value="Small_GTP-bd"/>
</dbReference>
<comment type="subcellular location">
    <subcellularLocation>
        <location evidence="5">Cytoplasm</location>
    </subcellularLocation>
    <text evidence="5">May associate with membranes.</text>
</comment>
<dbReference type="NCBIfam" id="TIGR03156">
    <property type="entry name" value="GTP_HflX"/>
    <property type="match status" value="1"/>
</dbReference>
<dbReference type="GO" id="GO:0046872">
    <property type="term" value="F:metal ion binding"/>
    <property type="evidence" value="ECO:0007669"/>
    <property type="project" value="UniProtKB-KW"/>
</dbReference>
<keyword evidence="11" id="KW-1185">Reference proteome</keyword>
<feature type="coiled-coil region" evidence="8">
    <location>
        <begin position="162"/>
        <end position="189"/>
    </location>
</feature>
<keyword evidence="4 5" id="KW-0342">GTP-binding</keyword>
<evidence type="ECO:0000256" key="6">
    <source>
        <dbReference type="PIRSR" id="PIRSR006809-1"/>
    </source>
</evidence>
<dbReference type="CDD" id="cd01878">
    <property type="entry name" value="HflX"/>
    <property type="match status" value="1"/>
</dbReference>
<dbReference type="InterPro" id="IPR016496">
    <property type="entry name" value="GTPase_HflX"/>
</dbReference>
<dbReference type="InterPro" id="IPR032305">
    <property type="entry name" value="GTP-bd_M"/>
</dbReference>
<keyword evidence="3 7" id="KW-0460">Magnesium</keyword>
<comment type="similarity">
    <text evidence="5">Belongs to the TRAFAC class OBG-HflX-like GTPase superfamily. HflX GTPase family.</text>
</comment>
<dbReference type="PANTHER" id="PTHR10229:SF0">
    <property type="entry name" value="GTP-BINDING PROTEIN 6-RELATED"/>
    <property type="match status" value="1"/>
</dbReference>
<dbReference type="Pfam" id="PF13167">
    <property type="entry name" value="GTP-bdg_N"/>
    <property type="match status" value="1"/>
</dbReference>
<dbReference type="InterPro" id="IPR025121">
    <property type="entry name" value="GTPase_HflX_N"/>
</dbReference>
<feature type="binding site" evidence="6">
    <location>
        <begin position="202"/>
        <end position="209"/>
    </location>
    <ligand>
        <name>GTP</name>
        <dbReference type="ChEBI" id="CHEBI:37565"/>
    </ligand>
</feature>
<evidence type="ECO:0000256" key="4">
    <source>
        <dbReference type="ARBA" id="ARBA00023134"/>
    </source>
</evidence>
<dbReference type="Gene3D" id="3.40.50.300">
    <property type="entry name" value="P-loop containing nucleotide triphosphate hydrolases"/>
    <property type="match status" value="1"/>
</dbReference>
<sequence>MLKSKPKRALILETYHSNENVEYFLDETKALCLTANFEPVVSILYKLKNKDSSFFIGKGKAEEIKKIILENEIEAVIIDDEVDPHFFRFLSDFWDVELVDKSLLIISIFAKRASTKQGKLQVELARLNYLLSQTSGWGQVLSRLGGGIGTRGPGETKKEIDKRALSLKISKLKNEIKLIEKRNRIIKKRRNVSNFPNISLVGYTNAGKSTLMNILTSSNVLVKDQLFSTLDTKTAIIKFDDDTKVFLTDTVGFIRKLPHRLVEAFKATLSQISESDLLLHVVDASKPVEIIKQDIKSVNDVLKEINSNDIPGVLVFNKIDKCTNLTNIHDLAQLYKPYCLISAVTGYGINELLAKIKYFLYPNRIIIKIFLPHEKTKIINLIKNFSGKILEKEWSTSGVKITLDIPQDYADFLNDYII</sequence>
<dbReference type="Proteomes" id="UP000244792">
    <property type="component" value="Chromosome"/>
</dbReference>
<feature type="domain" description="Hflx-type G" evidence="9">
    <location>
        <begin position="196"/>
        <end position="321"/>
    </location>
</feature>
<dbReference type="InterPro" id="IPR030394">
    <property type="entry name" value="G_HFLX_dom"/>
</dbReference>
<comment type="subunit">
    <text evidence="5">Monomer. Associates with the 50S ribosomal subunit.</text>
</comment>
<evidence type="ECO:0000256" key="1">
    <source>
        <dbReference type="ARBA" id="ARBA00022723"/>
    </source>
</evidence>
<dbReference type="PRINTS" id="PR00326">
    <property type="entry name" value="GTP1OBG"/>
</dbReference>
<dbReference type="NCBIfam" id="TIGR00231">
    <property type="entry name" value="small_GTP"/>
    <property type="match status" value="1"/>
</dbReference>
<evidence type="ECO:0000256" key="7">
    <source>
        <dbReference type="PIRSR" id="PIRSR006809-2"/>
    </source>
</evidence>
<name>A0A2R4W0E6_THEAF</name>
<keyword evidence="1 7" id="KW-0479">Metal-binding</keyword>
<proteinExistence type="inferred from homology"/>
<dbReference type="PANTHER" id="PTHR10229">
    <property type="entry name" value="GTP-BINDING PROTEIN HFLX"/>
    <property type="match status" value="1"/>
</dbReference>
<reference evidence="10 11" key="1">
    <citation type="submission" date="2017-04" db="EMBL/GenBank/DDBJ databases">
        <title>Genomic insights into metabolism of Thermodesulfobium acidiphilum.</title>
        <authorList>
            <person name="Toshchakov S.V."/>
            <person name="Frolov E.N."/>
            <person name="Kublanov I.V."/>
            <person name="Samarov N.I."/>
            <person name="Novikov A."/>
            <person name="Lebedinsky A.V."/>
            <person name="Bonch-Osmolovskaya E.A."/>
            <person name="Chernyh N.A."/>
        </authorList>
    </citation>
    <scope>NUCLEOTIDE SEQUENCE [LARGE SCALE GENOMIC DNA]</scope>
    <source>
        <strain evidence="10 11">3127-1</strain>
    </source>
</reference>
<dbReference type="AlphaFoldDB" id="A0A2R4W0E6"/>
<dbReference type="GO" id="GO:0005525">
    <property type="term" value="F:GTP binding"/>
    <property type="evidence" value="ECO:0007669"/>
    <property type="project" value="UniProtKB-UniRule"/>
</dbReference>
<keyword evidence="2 5" id="KW-0547">Nucleotide-binding</keyword>
<organism evidence="10 11">
    <name type="scientific">Thermodesulfobium acidiphilum</name>
    <dbReference type="NCBI Taxonomy" id="1794699"/>
    <lineage>
        <taxon>Bacteria</taxon>
        <taxon>Pseudomonadati</taxon>
        <taxon>Thermodesulfobiota</taxon>
        <taxon>Thermodesulfobiia</taxon>
        <taxon>Thermodesulfobiales</taxon>
        <taxon>Thermodesulfobiaceae</taxon>
        <taxon>Thermodesulfobium</taxon>
    </lineage>
</organism>
<dbReference type="Gene3D" id="6.10.250.2860">
    <property type="match status" value="1"/>
</dbReference>
<evidence type="ECO:0000256" key="2">
    <source>
        <dbReference type="ARBA" id="ARBA00022741"/>
    </source>
</evidence>
<evidence type="ECO:0000313" key="11">
    <source>
        <dbReference type="Proteomes" id="UP000244792"/>
    </source>
</evidence>
<evidence type="ECO:0000256" key="8">
    <source>
        <dbReference type="SAM" id="Coils"/>
    </source>
</evidence>
<feature type="binding site" evidence="6">
    <location>
        <begin position="227"/>
        <end position="231"/>
    </location>
    <ligand>
        <name>GTP</name>
        <dbReference type="ChEBI" id="CHEBI:37565"/>
    </ligand>
</feature>
<dbReference type="KEGG" id="taci:TDSAC_0916"/>